<dbReference type="PANTHER" id="PTHR13285:SF23">
    <property type="entry name" value="TEICHOIC ACID D-ALANYLTRANSFERASE"/>
    <property type="match status" value="1"/>
</dbReference>
<keyword evidence="4 11" id="KW-1003">Cell membrane</keyword>
<feature type="transmembrane region" description="Helical" evidence="12">
    <location>
        <begin position="393"/>
        <end position="420"/>
    </location>
</feature>
<dbReference type="PANTHER" id="PTHR13285">
    <property type="entry name" value="ACYLTRANSFERASE"/>
    <property type="match status" value="1"/>
</dbReference>
<feature type="transmembrane region" description="Helical" evidence="12">
    <location>
        <begin position="440"/>
        <end position="466"/>
    </location>
</feature>
<comment type="subcellular location">
    <subcellularLocation>
        <location evidence="1">Cell inner membrane</location>
        <topology evidence="1">Multi-pass membrane protein</topology>
    </subcellularLocation>
</comment>
<sequence length="469" mass="53468">MSYLSIEFSVAFPIFFLLYWILIKKPALQNVLLLIASYAIVATFDIKFLAILVTYSVVLYVLSFPIYYSKKRNGLWLALAISVAIINLCFFKYFDFFRVQVQSMVNTLGIDYAIPGVEILLPIGISFYTFHSISYLVSLRKKEISIPSPLDFALFLSFFPSLIAGPINRAKDFLPQIQVEQPREVGSYNKAFVLVLLALIKVLCLNTVLADNFVDPVFANPSSYNSLDILLGVYGYALQIFFNFSGYTDLVTAIALLLGFQLPKNFNMPYFANNLRDFWQRWHMSLSSWIRDYIYIPLGGSRKGFGRTQVNLFIAMTLSGLWHGASFAFIIWGIIHAIGVVLLNIGDRYLGRNYLTNFSPWLARFITFQYVCVAWVFFRSATLSDSLELFSAFVYNVTSVALSFNIFLYFPLLLLAFFAYPFLAKLPPLLIQLLDRVSWVYLPIVWVIILLLVLTTAPAGIPNFIYASF</sequence>
<dbReference type="EC" id="2.3.1.-" evidence="11"/>
<feature type="transmembrane region" description="Helical" evidence="12">
    <location>
        <begin position="35"/>
        <end position="62"/>
    </location>
</feature>
<dbReference type="GO" id="GO:0042121">
    <property type="term" value="P:alginic acid biosynthetic process"/>
    <property type="evidence" value="ECO:0007669"/>
    <property type="project" value="UniProtKB-UniRule"/>
</dbReference>
<evidence type="ECO:0000256" key="12">
    <source>
        <dbReference type="SAM" id="Phobius"/>
    </source>
</evidence>
<dbReference type="InterPro" id="IPR051085">
    <property type="entry name" value="MB_O-acyltransferase"/>
</dbReference>
<evidence type="ECO:0000313" key="13">
    <source>
        <dbReference type="EMBL" id="AZS51405.1"/>
    </source>
</evidence>
<keyword evidence="7 11" id="KW-0016">Alginate biosynthesis</keyword>
<name>A0A3Q9JM85_9GAMM</name>
<dbReference type="PIRSF" id="PIRSF016636">
    <property type="entry name" value="AlgI_DltB"/>
    <property type="match status" value="1"/>
</dbReference>
<dbReference type="InterPro" id="IPR004299">
    <property type="entry name" value="MBOAT_fam"/>
</dbReference>
<organism evidence="13 14">
    <name type="scientific">Entomomonas moraniae</name>
    <dbReference type="NCBI Taxonomy" id="2213226"/>
    <lineage>
        <taxon>Bacteria</taxon>
        <taxon>Pseudomonadati</taxon>
        <taxon>Pseudomonadota</taxon>
        <taxon>Gammaproteobacteria</taxon>
        <taxon>Pseudomonadales</taxon>
        <taxon>Pseudomonadaceae</taxon>
        <taxon>Entomomonas</taxon>
    </lineage>
</organism>
<dbReference type="PIRSF" id="PIRSF500217">
    <property type="entry name" value="AlgI"/>
    <property type="match status" value="1"/>
</dbReference>
<dbReference type="RefSeq" id="WP_127164162.1">
    <property type="nucleotide sequence ID" value="NZ_CP029822.1"/>
</dbReference>
<keyword evidence="10 11" id="KW-0012">Acyltransferase</keyword>
<evidence type="ECO:0000256" key="8">
    <source>
        <dbReference type="ARBA" id="ARBA00022989"/>
    </source>
</evidence>
<protein>
    <recommendedName>
        <fullName evidence="11">Probable alginate O-acetylase</fullName>
        <ecNumber evidence="11">2.3.1.-</ecNumber>
    </recommendedName>
</protein>
<keyword evidence="14" id="KW-1185">Reference proteome</keyword>
<proteinExistence type="inferred from homology"/>
<evidence type="ECO:0000256" key="4">
    <source>
        <dbReference type="ARBA" id="ARBA00022475"/>
    </source>
</evidence>
<dbReference type="InterPro" id="IPR028362">
    <property type="entry name" value="AlgI"/>
</dbReference>
<comment type="similarity">
    <text evidence="3 11">Belongs to the membrane-bound acyltransferase family.</text>
</comment>
<reference evidence="14" key="1">
    <citation type="submission" date="2018-06" db="EMBL/GenBank/DDBJ databases">
        <title>Complete genome of Pseudomonas insecticola strain QZS01.</title>
        <authorList>
            <person name="Wang J."/>
            <person name="Su Q."/>
        </authorList>
    </citation>
    <scope>NUCLEOTIDE SEQUENCE [LARGE SCALE GENOMIC DNA]</scope>
    <source>
        <strain evidence="14">QZS01</strain>
    </source>
</reference>
<evidence type="ECO:0000256" key="9">
    <source>
        <dbReference type="ARBA" id="ARBA00023136"/>
    </source>
</evidence>
<dbReference type="GO" id="GO:0016746">
    <property type="term" value="F:acyltransferase activity"/>
    <property type="evidence" value="ECO:0007669"/>
    <property type="project" value="UniProtKB-KW"/>
</dbReference>
<feature type="transmembrane region" description="Helical" evidence="12">
    <location>
        <begin position="312"/>
        <end position="341"/>
    </location>
</feature>
<dbReference type="Proteomes" id="UP000273143">
    <property type="component" value="Chromosome"/>
</dbReference>
<evidence type="ECO:0000256" key="1">
    <source>
        <dbReference type="ARBA" id="ARBA00004429"/>
    </source>
</evidence>
<dbReference type="KEGG" id="emo:DM558_11785"/>
<feature type="transmembrane region" description="Helical" evidence="12">
    <location>
        <begin position="229"/>
        <end position="258"/>
    </location>
</feature>
<evidence type="ECO:0000256" key="10">
    <source>
        <dbReference type="ARBA" id="ARBA00023315"/>
    </source>
</evidence>
<dbReference type="InterPro" id="IPR024194">
    <property type="entry name" value="Ac/AlaTfrase_AlgI/DltB"/>
</dbReference>
<evidence type="ECO:0000256" key="5">
    <source>
        <dbReference type="ARBA" id="ARBA00022679"/>
    </source>
</evidence>
<evidence type="ECO:0000256" key="6">
    <source>
        <dbReference type="ARBA" id="ARBA00022692"/>
    </source>
</evidence>
<feature type="transmembrane region" description="Helical" evidence="12">
    <location>
        <begin position="191"/>
        <end position="209"/>
    </location>
</feature>
<dbReference type="EMBL" id="CP029822">
    <property type="protein sequence ID" value="AZS51405.1"/>
    <property type="molecule type" value="Genomic_DNA"/>
</dbReference>
<dbReference type="GO" id="GO:0005886">
    <property type="term" value="C:plasma membrane"/>
    <property type="evidence" value="ECO:0007669"/>
    <property type="project" value="UniProtKB-SubCell"/>
</dbReference>
<feature type="transmembrane region" description="Helical" evidence="12">
    <location>
        <begin position="361"/>
        <end position="381"/>
    </location>
</feature>
<evidence type="ECO:0000256" key="3">
    <source>
        <dbReference type="ARBA" id="ARBA00010323"/>
    </source>
</evidence>
<keyword evidence="8 12" id="KW-1133">Transmembrane helix</keyword>
<dbReference type="UniPathway" id="UPA00286"/>
<keyword evidence="5 11" id="KW-0808">Transferase</keyword>
<evidence type="ECO:0000256" key="7">
    <source>
        <dbReference type="ARBA" id="ARBA00022841"/>
    </source>
</evidence>
<keyword evidence="11" id="KW-0997">Cell inner membrane</keyword>
<keyword evidence="9 11" id="KW-0472">Membrane</keyword>
<dbReference type="Pfam" id="PF03062">
    <property type="entry name" value="MBOAT"/>
    <property type="match status" value="1"/>
</dbReference>
<comment type="pathway">
    <text evidence="2 11">Glycan biosynthesis; alginate biosynthesis.</text>
</comment>
<keyword evidence="6 11" id="KW-0812">Transmembrane</keyword>
<dbReference type="AlphaFoldDB" id="A0A3Q9JM85"/>
<feature type="transmembrane region" description="Helical" evidence="12">
    <location>
        <begin position="112"/>
        <end position="130"/>
    </location>
</feature>
<feature type="transmembrane region" description="Helical" evidence="12">
    <location>
        <begin position="6"/>
        <end position="23"/>
    </location>
</feature>
<accession>A0A3Q9JM85</accession>
<evidence type="ECO:0000313" key="14">
    <source>
        <dbReference type="Proteomes" id="UP000273143"/>
    </source>
</evidence>
<gene>
    <name evidence="13" type="ORF">DM558_11785</name>
</gene>
<evidence type="ECO:0000256" key="11">
    <source>
        <dbReference type="PIRNR" id="PIRNR016636"/>
    </source>
</evidence>
<evidence type="ECO:0000256" key="2">
    <source>
        <dbReference type="ARBA" id="ARBA00005182"/>
    </source>
</evidence>
<feature type="transmembrane region" description="Helical" evidence="12">
    <location>
        <begin position="74"/>
        <end position="91"/>
    </location>
</feature>